<dbReference type="SUPFAM" id="SSF49854">
    <property type="entry name" value="Spermadhesin, CUB domain"/>
    <property type="match status" value="1"/>
</dbReference>
<organism evidence="4">
    <name type="scientific">Capitella teleta</name>
    <name type="common">Polychaete worm</name>
    <dbReference type="NCBI Taxonomy" id="283909"/>
    <lineage>
        <taxon>Eukaryota</taxon>
        <taxon>Metazoa</taxon>
        <taxon>Spiralia</taxon>
        <taxon>Lophotrochozoa</taxon>
        <taxon>Annelida</taxon>
        <taxon>Polychaeta</taxon>
        <taxon>Sedentaria</taxon>
        <taxon>Scolecida</taxon>
        <taxon>Capitellidae</taxon>
        <taxon>Capitella</taxon>
    </lineage>
</organism>
<proteinExistence type="predicted"/>
<reference evidence="5" key="3">
    <citation type="submission" date="2015-06" db="UniProtKB">
        <authorList>
            <consortium name="EnsemblMetazoa"/>
        </authorList>
    </citation>
    <scope>IDENTIFICATION</scope>
</reference>
<evidence type="ECO:0000259" key="3">
    <source>
        <dbReference type="PROSITE" id="PS01180"/>
    </source>
</evidence>
<dbReference type="EnsemblMetazoa" id="CapteT87120">
    <property type="protein sequence ID" value="CapteP87120"/>
    <property type="gene ID" value="CapteG87120"/>
</dbReference>
<evidence type="ECO:0000256" key="1">
    <source>
        <dbReference type="ARBA" id="ARBA00023157"/>
    </source>
</evidence>
<protein>
    <recommendedName>
        <fullName evidence="3">CUB domain-containing protein</fullName>
    </recommendedName>
</protein>
<dbReference type="Proteomes" id="UP000014760">
    <property type="component" value="Unassembled WGS sequence"/>
</dbReference>
<feature type="non-terminal residue" evidence="4">
    <location>
        <position position="51"/>
    </location>
</feature>
<dbReference type="CDD" id="cd00041">
    <property type="entry name" value="CUB"/>
    <property type="match status" value="1"/>
</dbReference>
<sequence>FFLSKNDCLNEYVEVYDGPSTHFPMIGRFCGSDIVPDITSTGSDLLLVFAS</sequence>
<keyword evidence="6" id="KW-1185">Reference proteome</keyword>
<dbReference type="InterPro" id="IPR000859">
    <property type="entry name" value="CUB_dom"/>
</dbReference>
<evidence type="ECO:0000313" key="4">
    <source>
        <dbReference type="EMBL" id="ELT90247.1"/>
    </source>
</evidence>
<gene>
    <name evidence="4" type="ORF">CAPTEDRAFT_87120</name>
</gene>
<feature type="domain" description="CUB" evidence="3">
    <location>
        <begin position="1"/>
        <end position="51"/>
    </location>
</feature>
<evidence type="ECO:0000256" key="2">
    <source>
        <dbReference type="PROSITE-ProRule" id="PRU00059"/>
    </source>
</evidence>
<dbReference type="EMBL" id="KB310994">
    <property type="protein sequence ID" value="ELT90247.1"/>
    <property type="molecule type" value="Genomic_DNA"/>
</dbReference>
<accession>R7T9Q9</accession>
<dbReference type="Pfam" id="PF00431">
    <property type="entry name" value="CUB"/>
    <property type="match status" value="1"/>
</dbReference>
<dbReference type="EMBL" id="AMQN01014471">
    <property type="status" value="NOT_ANNOTATED_CDS"/>
    <property type="molecule type" value="Genomic_DNA"/>
</dbReference>
<feature type="non-terminal residue" evidence="4">
    <location>
        <position position="1"/>
    </location>
</feature>
<evidence type="ECO:0000313" key="5">
    <source>
        <dbReference type="EnsemblMetazoa" id="CapteP87120"/>
    </source>
</evidence>
<dbReference type="Gene3D" id="2.60.120.290">
    <property type="entry name" value="Spermadhesin, CUB domain"/>
    <property type="match status" value="1"/>
</dbReference>
<evidence type="ECO:0000313" key="6">
    <source>
        <dbReference type="Proteomes" id="UP000014760"/>
    </source>
</evidence>
<name>R7T9Q9_CAPTE</name>
<reference evidence="4 6" key="2">
    <citation type="journal article" date="2013" name="Nature">
        <title>Insights into bilaterian evolution from three spiralian genomes.</title>
        <authorList>
            <person name="Simakov O."/>
            <person name="Marletaz F."/>
            <person name="Cho S.J."/>
            <person name="Edsinger-Gonzales E."/>
            <person name="Havlak P."/>
            <person name="Hellsten U."/>
            <person name="Kuo D.H."/>
            <person name="Larsson T."/>
            <person name="Lv J."/>
            <person name="Arendt D."/>
            <person name="Savage R."/>
            <person name="Osoegawa K."/>
            <person name="de Jong P."/>
            <person name="Grimwood J."/>
            <person name="Chapman J.A."/>
            <person name="Shapiro H."/>
            <person name="Aerts A."/>
            <person name="Otillar R.P."/>
            <person name="Terry A.Y."/>
            <person name="Boore J.L."/>
            <person name="Grigoriev I.V."/>
            <person name="Lindberg D.R."/>
            <person name="Seaver E.C."/>
            <person name="Weisblat D.A."/>
            <person name="Putnam N.H."/>
            <person name="Rokhsar D.S."/>
        </authorList>
    </citation>
    <scope>NUCLEOTIDE SEQUENCE</scope>
    <source>
        <strain evidence="4 6">I ESC-2004</strain>
    </source>
</reference>
<dbReference type="OrthoDB" id="9971251at2759"/>
<reference evidence="6" key="1">
    <citation type="submission" date="2012-12" db="EMBL/GenBank/DDBJ databases">
        <authorList>
            <person name="Hellsten U."/>
            <person name="Grimwood J."/>
            <person name="Chapman J.A."/>
            <person name="Shapiro H."/>
            <person name="Aerts A."/>
            <person name="Otillar R.P."/>
            <person name="Terry A.Y."/>
            <person name="Boore J.L."/>
            <person name="Simakov O."/>
            <person name="Marletaz F."/>
            <person name="Cho S.-J."/>
            <person name="Edsinger-Gonzales E."/>
            <person name="Havlak P."/>
            <person name="Kuo D.-H."/>
            <person name="Larsson T."/>
            <person name="Lv J."/>
            <person name="Arendt D."/>
            <person name="Savage R."/>
            <person name="Osoegawa K."/>
            <person name="de Jong P."/>
            <person name="Lindberg D.R."/>
            <person name="Seaver E.C."/>
            <person name="Weisblat D.A."/>
            <person name="Putnam N.H."/>
            <person name="Grigoriev I.V."/>
            <person name="Rokhsar D.S."/>
        </authorList>
    </citation>
    <scope>NUCLEOTIDE SEQUENCE</scope>
    <source>
        <strain evidence="6">I ESC-2004</strain>
    </source>
</reference>
<dbReference type="AlphaFoldDB" id="R7T9Q9"/>
<keyword evidence="1" id="KW-1015">Disulfide bond</keyword>
<dbReference type="PROSITE" id="PS01180">
    <property type="entry name" value="CUB"/>
    <property type="match status" value="1"/>
</dbReference>
<comment type="caution">
    <text evidence="2">Lacks conserved residue(s) required for the propagation of feature annotation.</text>
</comment>
<dbReference type="InterPro" id="IPR035914">
    <property type="entry name" value="Sperma_CUB_dom_sf"/>
</dbReference>
<dbReference type="HOGENOM" id="CLU_3112340_0_0_1"/>